<dbReference type="InterPro" id="IPR009057">
    <property type="entry name" value="Homeodomain-like_sf"/>
</dbReference>
<organism evidence="6 7">
    <name type="scientific">Pontibacterium sinense</name>
    <dbReference type="NCBI Taxonomy" id="2781979"/>
    <lineage>
        <taxon>Bacteria</taxon>
        <taxon>Pseudomonadati</taxon>
        <taxon>Pseudomonadota</taxon>
        <taxon>Gammaproteobacteria</taxon>
        <taxon>Oceanospirillales</taxon>
        <taxon>Oceanospirillaceae</taxon>
        <taxon>Pontibacterium</taxon>
    </lineage>
</organism>
<dbReference type="PANTHER" id="PTHR30055">
    <property type="entry name" value="HTH-TYPE TRANSCRIPTIONAL REGULATOR RUTR"/>
    <property type="match status" value="1"/>
</dbReference>
<dbReference type="GO" id="GO:0003700">
    <property type="term" value="F:DNA-binding transcription factor activity"/>
    <property type="evidence" value="ECO:0007669"/>
    <property type="project" value="TreeGrafter"/>
</dbReference>
<feature type="domain" description="HTH tetR-type" evidence="5">
    <location>
        <begin position="6"/>
        <end position="64"/>
    </location>
</feature>
<keyword evidence="1" id="KW-0805">Transcription regulation</keyword>
<dbReference type="PROSITE" id="PS50977">
    <property type="entry name" value="HTH_TETR_2"/>
    <property type="match status" value="1"/>
</dbReference>
<dbReference type="SUPFAM" id="SSF46689">
    <property type="entry name" value="Homeodomain-like"/>
    <property type="match status" value="1"/>
</dbReference>
<reference evidence="6" key="1">
    <citation type="submission" date="2020-10" db="EMBL/GenBank/DDBJ databases">
        <title>Bacterium isolated from coastal waters sediment.</title>
        <authorList>
            <person name="Chen R.-J."/>
            <person name="Lu D.-C."/>
            <person name="Zhu K.-L."/>
            <person name="Du Z.-J."/>
        </authorList>
    </citation>
    <scope>NUCLEOTIDE SEQUENCE</scope>
    <source>
        <strain evidence="6">N1Y112</strain>
    </source>
</reference>
<evidence type="ECO:0000313" key="6">
    <source>
        <dbReference type="EMBL" id="MBE9398941.1"/>
    </source>
</evidence>
<dbReference type="RefSeq" id="WP_193954637.1">
    <property type="nucleotide sequence ID" value="NZ_JADEYS010000020.1"/>
</dbReference>
<proteinExistence type="predicted"/>
<evidence type="ECO:0000313" key="7">
    <source>
        <dbReference type="Proteomes" id="UP000640333"/>
    </source>
</evidence>
<evidence type="ECO:0000256" key="2">
    <source>
        <dbReference type="ARBA" id="ARBA00023125"/>
    </source>
</evidence>
<protein>
    <submittedName>
        <fullName evidence="6">TetR/AcrR family transcriptional regulator</fullName>
    </submittedName>
</protein>
<evidence type="ECO:0000256" key="3">
    <source>
        <dbReference type="ARBA" id="ARBA00023163"/>
    </source>
</evidence>
<keyword evidence="3" id="KW-0804">Transcription</keyword>
<accession>A0A8J7KBA3</accession>
<dbReference type="PANTHER" id="PTHR30055:SF234">
    <property type="entry name" value="HTH-TYPE TRANSCRIPTIONAL REGULATOR BETI"/>
    <property type="match status" value="1"/>
</dbReference>
<dbReference type="GO" id="GO:0000976">
    <property type="term" value="F:transcription cis-regulatory region binding"/>
    <property type="evidence" value="ECO:0007669"/>
    <property type="project" value="TreeGrafter"/>
</dbReference>
<evidence type="ECO:0000256" key="1">
    <source>
        <dbReference type="ARBA" id="ARBA00023015"/>
    </source>
</evidence>
<dbReference type="InterPro" id="IPR050109">
    <property type="entry name" value="HTH-type_TetR-like_transc_reg"/>
</dbReference>
<name>A0A8J7KBA3_9GAMM</name>
<comment type="caution">
    <text evidence="6">The sequence shown here is derived from an EMBL/GenBank/DDBJ whole genome shotgun (WGS) entry which is preliminary data.</text>
</comment>
<sequence length="189" mass="20674">MARTKTSARQTLLDSATVLLAENPGASFIEIAEAAGVGRASLYRHFPTRDDLVRELCLEALKTMDEAVSHIYWTAKSSAEALEMTINAMVPLGDRLYFLTRIGEVTDKQVTKEMTRQNKDMLQLIEGAQKEGVLDATVTPRWINGVFTGLICTAWDAMAQDQVSANEAASLVSRSLLKGLSPLPQDTLS</sequence>
<gene>
    <name evidence="6" type="ORF">IOQ59_16905</name>
</gene>
<evidence type="ECO:0000259" key="5">
    <source>
        <dbReference type="PROSITE" id="PS50977"/>
    </source>
</evidence>
<keyword evidence="2 4" id="KW-0238">DNA-binding</keyword>
<dbReference type="Proteomes" id="UP000640333">
    <property type="component" value="Unassembled WGS sequence"/>
</dbReference>
<dbReference type="Gene3D" id="1.10.357.10">
    <property type="entry name" value="Tetracycline Repressor, domain 2"/>
    <property type="match status" value="1"/>
</dbReference>
<dbReference type="Pfam" id="PF00440">
    <property type="entry name" value="TetR_N"/>
    <property type="match status" value="1"/>
</dbReference>
<dbReference type="InterPro" id="IPR001647">
    <property type="entry name" value="HTH_TetR"/>
</dbReference>
<dbReference type="EMBL" id="JADEYS010000020">
    <property type="protein sequence ID" value="MBE9398941.1"/>
    <property type="molecule type" value="Genomic_DNA"/>
</dbReference>
<keyword evidence="7" id="KW-1185">Reference proteome</keyword>
<feature type="DNA-binding region" description="H-T-H motif" evidence="4">
    <location>
        <begin position="27"/>
        <end position="46"/>
    </location>
</feature>
<evidence type="ECO:0000256" key="4">
    <source>
        <dbReference type="PROSITE-ProRule" id="PRU00335"/>
    </source>
</evidence>
<dbReference type="AlphaFoldDB" id="A0A8J7KBA3"/>